<accession>A0A2M7MHU0</accession>
<dbReference type="Proteomes" id="UP000230658">
    <property type="component" value="Unassembled WGS sequence"/>
</dbReference>
<evidence type="ECO:0008006" key="3">
    <source>
        <dbReference type="Google" id="ProtNLM"/>
    </source>
</evidence>
<dbReference type="EMBL" id="PFJV01000010">
    <property type="protein sequence ID" value="PIX92673.1"/>
    <property type="molecule type" value="Genomic_DNA"/>
</dbReference>
<reference evidence="2" key="1">
    <citation type="submission" date="2017-09" db="EMBL/GenBank/DDBJ databases">
        <title>Depth-based differentiation of microbial function through sediment-hosted aquifers and enrichment of novel symbionts in the deep terrestrial subsurface.</title>
        <authorList>
            <person name="Probst A.J."/>
            <person name="Ladd B."/>
            <person name="Jarett J.K."/>
            <person name="Geller-Mcgrath D.E."/>
            <person name="Sieber C.M.K."/>
            <person name="Emerson J.B."/>
            <person name="Anantharaman K."/>
            <person name="Thomas B.C."/>
            <person name="Malmstrom R."/>
            <person name="Stieglmeier M."/>
            <person name="Klingl A."/>
            <person name="Woyke T."/>
            <person name="Ryan C.M."/>
            <person name="Banfield J.F."/>
        </authorList>
    </citation>
    <scope>NUCLEOTIDE SEQUENCE [LARGE SCALE GENOMIC DNA]</scope>
</reference>
<comment type="caution">
    <text evidence="1">The sequence shown here is derived from an EMBL/GenBank/DDBJ whole genome shotgun (WGS) entry which is preliminary data.</text>
</comment>
<evidence type="ECO:0000313" key="1">
    <source>
        <dbReference type="EMBL" id="PIX92673.1"/>
    </source>
</evidence>
<dbReference type="AlphaFoldDB" id="A0A2M7MHU0"/>
<sequence>MPERLPIIDEIQTNKHPEDIRATSAILDSADKQKEEKQARQTTKSLGENIAREGRQIFYDDKPNSKIFNPENLIAWQQATEFLEKQAERARQTGNVKELLKVKRKLSEWLNKAADNPNVNLQQIEHAQVLKEQTTANLAIAVYEQSKNPENELPAELLTGQPVEAREVSQQESNFMQKLTGPAKKLFAAMSFVTIFALAGCERKVNYEDQLKTFHKYEELWNQSQGGEKILDEKDKKMIDIYNNWANLQSRVPVEFAQSRAGERVFSVESVFGINKEIEEISDELAKNSATGEALLQNLNQWLNKHIKYIGSAGAKKNIGVLTAQEVWNYAQGDCNEQSFLVIGILDHILKSPELQIFDNKFKISDVMMADMPSHAAVSLKLDCEPMIFDVTKYQLTGTPALNNEYAYVDESKKYFRESGNGNFTWRKMSKNDYLSIIKFHEKLIQKMDTQTDFDTYIKNNMYEQAYWYAVKKATYGAKAEDYMILGLACTYCSRTSMTEVNTLTPNYLGAEINFNKAKELMRGKVEKQKNSYQNCEVPENKRALLRPLGDIYFKNIRLNVELAKVLYNLGKYDKALKVISEAEEWFKKADECYKTVYKNYPLEYKNEQTRYQNLNLEYLKGCVFYQLGVSTKNIDRQDKLLSAAHNLILERGDNNIVPK</sequence>
<protein>
    <recommendedName>
        <fullName evidence="3">Transglutaminase-like domain-containing protein</fullName>
    </recommendedName>
</protein>
<evidence type="ECO:0000313" key="2">
    <source>
        <dbReference type="Proteomes" id="UP000230658"/>
    </source>
</evidence>
<proteinExistence type="predicted"/>
<name>A0A2M7MHU0_9BACT</name>
<gene>
    <name evidence="1" type="ORF">COZ26_00480</name>
</gene>
<organism evidence="1 2">
    <name type="scientific">Candidatus Kuenenbacteria bacterium CG_4_10_14_3_um_filter_39_14</name>
    <dbReference type="NCBI Taxonomy" id="1974614"/>
    <lineage>
        <taxon>Bacteria</taxon>
        <taxon>Candidatus Kueneniibacteriota</taxon>
    </lineage>
</organism>
<dbReference type="Gene3D" id="3.10.620.30">
    <property type="match status" value="1"/>
</dbReference>